<gene>
    <name evidence="1" type="ORF">SAMN04488033_1459</name>
</gene>
<accession>A0A1I2Q8M2</accession>
<dbReference type="Proteomes" id="UP000199116">
    <property type="component" value="Unassembled WGS sequence"/>
</dbReference>
<evidence type="ECO:0000313" key="1">
    <source>
        <dbReference type="EMBL" id="SFG24013.1"/>
    </source>
</evidence>
<sequence>MDTLYNMTYFVKTCTQYRDVLNSKEDSKHIDHGKNLNETFKKEYLKFVKEEKFFPGCPLAIYKKTYNERLKSYKEIRPDADEFDFLKEEWEANIVIHAAPTERHSFYKHLDFKPHLQNLDLSTAKTRDFIAKKIIELGHYLTPKYEIYYDEDTTEREYEIDKWNSEPIRNKELTSADILSHNQSDEDDNNLDPTATQWVLYHYILQKSKIKPWFVDKKKEFKQLEKEYGKHWNNLQIRWNQINNSEGQEGYSKGDLRVVEKLLISNHPKAIPALEEISRKLF</sequence>
<protein>
    <submittedName>
        <fullName evidence="1">Uncharacterized protein</fullName>
    </submittedName>
</protein>
<evidence type="ECO:0000313" key="2">
    <source>
        <dbReference type="Proteomes" id="UP000199116"/>
    </source>
</evidence>
<dbReference type="AlphaFoldDB" id="A0A1I2Q8M2"/>
<dbReference type="RefSeq" id="WP_093306640.1">
    <property type="nucleotide sequence ID" value="NZ_FOOH01000045.1"/>
</dbReference>
<keyword evidence="2" id="KW-1185">Reference proteome</keyword>
<dbReference type="EMBL" id="FOOH01000045">
    <property type="protein sequence ID" value="SFG24013.1"/>
    <property type="molecule type" value="Genomic_DNA"/>
</dbReference>
<reference evidence="2" key="1">
    <citation type="submission" date="2016-10" db="EMBL/GenBank/DDBJ databases">
        <authorList>
            <person name="Varghese N."/>
            <person name="Submissions S."/>
        </authorList>
    </citation>
    <scope>NUCLEOTIDE SEQUENCE [LARGE SCALE GENOMIC DNA]</scope>
    <source>
        <strain evidence="2">DSM 23515</strain>
    </source>
</reference>
<proteinExistence type="predicted"/>
<organism evidence="1 2">
    <name type="scientific">Salegentibacter agarivorans</name>
    <dbReference type="NCBI Taxonomy" id="345907"/>
    <lineage>
        <taxon>Bacteria</taxon>
        <taxon>Pseudomonadati</taxon>
        <taxon>Bacteroidota</taxon>
        <taxon>Flavobacteriia</taxon>
        <taxon>Flavobacteriales</taxon>
        <taxon>Flavobacteriaceae</taxon>
        <taxon>Salegentibacter</taxon>
    </lineage>
</organism>
<name>A0A1I2Q8M2_9FLAO</name>